<gene>
    <name evidence="1" type="ORF">SAMN04489866_103164</name>
</gene>
<sequence>MVANLQALSSNLAEARYARNAEVTITPEMLRAAGMEYSDTIWDSTGTVNACTFSMKDGALIAKEENGTQHTIDVKSLTSQKA</sequence>
<protein>
    <submittedName>
        <fullName evidence="1">Uncharacterized protein</fullName>
    </submittedName>
</protein>
<dbReference type="Proteomes" id="UP000198995">
    <property type="component" value="Unassembled WGS sequence"/>
</dbReference>
<accession>A0A1G6UYR0</accession>
<name>A0A1G6UYR0_PEPNI</name>
<evidence type="ECO:0000313" key="2">
    <source>
        <dbReference type="Proteomes" id="UP000198995"/>
    </source>
</evidence>
<reference evidence="1 2" key="1">
    <citation type="submission" date="2016-10" db="EMBL/GenBank/DDBJ databases">
        <authorList>
            <person name="de Groot N.N."/>
        </authorList>
    </citation>
    <scope>NUCLEOTIDE SEQUENCE [LARGE SCALE GENOMIC DNA]</scope>
    <source>
        <strain evidence="1 2">DSM 20475</strain>
    </source>
</reference>
<dbReference type="EMBL" id="FNAF01000003">
    <property type="protein sequence ID" value="SDD45787.1"/>
    <property type="molecule type" value="Genomic_DNA"/>
</dbReference>
<proteinExistence type="predicted"/>
<evidence type="ECO:0000313" key="1">
    <source>
        <dbReference type="EMBL" id="SDD45787.1"/>
    </source>
</evidence>
<dbReference type="AlphaFoldDB" id="A0A1G6UYR0"/>
<keyword evidence="2" id="KW-1185">Reference proteome</keyword>
<organism evidence="1 2">
    <name type="scientific">Peptococcus niger</name>
    <dbReference type="NCBI Taxonomy" id="2741"/>
    <lineage>
        <taxon>Bacteria</taxon>
        <taxon>Bacillati</taxon>
        <taxon>Bacillota</taxon>
        <taxon>Clostridia</taxon>
        <taxon>Eubacteriales</taxon>
        <taxon>Peptococcaceae</taxon>
        <taxon>Peptococcus</taxon>
    </lineage>
</organism>